<feature type="non-terminal residue" evidence="1">
    <location>
        <position position="76"/>
    </location>
</feature>
<evidence type="ECO:0000313" key="1">
    <source>
        <dbReference type="EMBL" id="GAG03007.1"/>
    </source>
</evidence>
<accession>X0UUY7</accession>
<gene>
    <name evidence="1" type="ORF">S01H1_45819</name>
</gene>
<dbReference type="AlphaFoldDB" id="X0UUY7"/>
<comment type="caution">
    <text evidence="1">The sequence shown here is derived from an EMBL/GenBank/DDBJ whole genome shotgun (WGS) entry which is preliminary data.</text>
</comment>
<reference evidence="1" key="1">
    <citation type="journal article" date="2014" name="Front. Microbiol.">
        <title>High frequency of phylogenetically diverse reductive dehalogenase-homologous genes in deep subseafloor sedimentary metagenomes.</title>
        <authorList>
            <person name="Kawai M."/>
            <person name="Futagami T."/>
            <person name="Toyoda A."/>
            <person name="Takaki Y."/>
            <person name="Nishi S."/>
            <person name="Hori S."/>
            <person name="Arai W."/>
            <person name="Tsubouchi T."/>
            <person name="Morono Y."/>
            <person name="Uchiyama I."/>
            <person name="Ito T."/>
            <person name="Fujiyama A."/>
            <person name="Inagaki F."/>
            <person name="Takami H."/>
        </authorList>
    </citation>
    <scope>NUCLEOTIDE SEQUENCE</scope>
    <source>
        <strain evidence="1">Expedition CK06-06</strain>
    </source>
</reference>
<protein>
    <submittedName>
        <fullName evidence="1">Uncharacterized protein</fullName>
    </submittedName>
</protein>
<proteinExistence type="predicted"/>
<name>X0UUY7_9ZZZZ</name>
<sequence length="76" mass="8058">METGVTVRPGVFTFEAFAEAMLATADRPIRLISAVRRKALIRDCLGSIKRSPEGTPLAGRAKVFATLADSPGLVDA</sequence>
<organism evidence="1">
    <name type="scientific">marine sediment metagenome</name>
    <dbReference type="NCBI Taxonomy" id="412755"/>
    <lineage>
        <taxon>unclassified sequences</taxon>
        <taxon>metagenomes</taxon>
        <taxon>ecological metagenomes</taxon>
    </lineage>
</organism>
<dbReference type="EMBL" id="BARS01029306">
    <property type="protein sequence ID" value="GAG03007.1"/>
    <property type="molecule type" value="Genomic_DNA"/>
</dbReference>